<keyword evidence="2" id="KW-0472">Membrane</keyword>
<sequence length="241" mass="26343">MLFNSTLIASERLAIAARLKSVDSGLLPCSYITAAIACTAILTVGILIAFFCEKKSALAEEGEQWKRTDGSNKPSNATLPFDTKTIHTPIQTPKKNRPIFTRHCTPVVYPTVKVPPSPSPLYDIDIDEAILRSPSVSTSALLLSEDCVASPPLSVTKRLATLVTTPAKSVWRALRHSEPDASPFGPCYSPTTAASPILEAETHGAWLEDEENDNLEGIPVRRIDEFLRTGLDDTEEIWDIR</sequence>
<dbReference type="EMBL" id="KQ257454">
    <property type="protein sequence ID" value="KND01419.1"/>
    <property type="molecule type" value="Genomic_DNA"/>
</dbReference>
<dbReference type="VEuPathDB" id="FungiDB:SPPG_03225"/>
<evidence type="ECO:0000313" key="4">
    <source>
        <dbReference type="Proteomes" id="UP000053201"/>
    </source>
</evidence>
<evidence type="ECO:0000313" key="3">
    <source>
        <dbReference type="EMBL" id="KND01419.1"/>
    </source>
</evidence>
<proteinExistence type="predicted"/>
<keyword evidence="2" id="KW-0812">Transmembrane</keyword>
<evidence type="ECO:0000256" key="2">
    <source>
        <dbReference type="SAM" id="Phobius"/>
    </source>
</evidence>
<gene>
    <name evidence="3" type="ORF">SPPG_03225</name>
</gene>
<name>A0A0L0HKQ4_SPIPD</name>
<reference evidence="3 4" key="1">
    <citation type="submission" date="2009-08" db="EMBL/GenBank/DDBJ databases">
        <title>The Genome Sequence of Spizellomyces punctatus strain DAOM BR117.</title>
        <authorList>
            <consortium name="The Broad Institute Genome Sequencing Platform"/>
            <person name="Russ C."/>
            <person name="Cuomo C."/>
            <person name="Shea T."/>
            <person name="Young S.K."/>
            <person name="Zeng Q."/>
            <person name="Koehrsen M."/>
            <person name="Haas B."/>
            <person name="Borodovsky M."/>
            <person name="Guigo R."/>
            <person name="Alvarado L."/>
            <person name="Berlin A."/>
            <person name="Bochicchio J."/>
            <person name="Borenstein D."/>
            <person name="Chapman S."/>
            <person name="Chen Z."/>
            <person name="Engels R."/>
            <person name="Freedman E."/>
            <person name="Gellesch M."/>
            <person name="Goldberg J."/>
            <person name="Griggs A."/>
            <person name="Gujja S."/>
            <person name="Heiman D."/>
            <person name="Hepburn T."/>
            <person name="Howarth C."/>
            <person name="Jen D."/>
            <person name="Larson L."/>
            <person name="Lewis B."/>
            <person name="Mehta T."/>
            <person name="Park D."/>
            <person name="Pearson M."/>
            <person name="Roberts A."/>
            <person name="Saif S."/>
            <person name="Shenoy N."/>
            <person name="Sisk P."/>
            <person name="Stolte C."/>
            <person name="Sykes S."/>
            <person name="Thomson T."/>
            <person name="Walk T."/>
            <person name="White J."/>
            <person name="Yandava C."/>
            <person name="Burger G."/>
            <person name="Gray M.W."/>
            <person name="Holland P.W.H."/>
            <person name="King N."/>
            <person name="Lang F.B.F."/>
            <person name="Roger A.J."/>
            <person name="Ruiz-Trillo I."/>
            <person name="Lander E."/>
            <person name="Nusbaum C."/>
        </authorList>
    </citation>
    <scope>NUCLEOTIDE SEQUENCE [LARGE SCALE GENOMIC DNA]</scope>
    <source>
        <strain evidence="3 4">DAOM BR117</strain>
    </source>
</reference>
<keyword evidence="2" id="KW-1133">Transmembrane helix</keyword>
<dbReference type="RefSeq" id="XP_016609458.1">
    <property type="nucleotide sequence ID" value="XM_016751498.1"/>
</dbReference>
<organism evidence="3 4">
    <name type="scientific">Spizellomyces punctatus (strain DAOM BR117)</name>
    <dbReference type="NCBI Taxonomy" id="645134"/>
    <lineage>
        <taxon>Eukaryota</taxon>
        <taxon>Fungi</taxon>
        <taxon>Fungi incertae sedis</taxon>
        <taxon>Chytridiomycota</taxon>
        <taxon>Chytridiomycota incertae sedis</taxon>
        <taxon>Chytridiomycetes</taxon>
        <taxon>Spizellomycetales</taxon>
        <taxon>Spizellomycetaceae</taxon>
        <taxon>Spizellomyces</taxon>
    </lineage>
</organism>
<dbReference type="AlphaFoldDB" id="A0A0L0HKQ4"/>
<feature type="region of interest" description="Disordered" evidence="1">
    <location>
        <begin position="62"/>
        <end position="83"/>
    </location>
</feature>
<dbReference type="Proteomes" id="UP000053201">
    <property type="component" value="Unassembled WGS sequence"/>
</dbReference>
<accession>A0A0L0HKQ4</accession>
<evidence type="ECO:0000256" key="1">
    <source>
        <dbReference type="SAM" id="MobiDB-lite"/>
    </source>
</evidence>
<dbReference type="InParanoid" id="A0A0L0HKQ4"/>
<protein>
    <submittedName>
        <fullName evidence="3">Uncharacterized protein</fullName>
    </submittedName>
</protein>
<feature type="transmembrane region" description="Helical" evidence="2">
    <location>
        <begin position="31"/>
        <end position="52"/>
    </location>
</feature>
<keyword evidence="4" id="KW-1185">Reference proteome</keyword>
<dbReference type="GeneID" id="27686757"/>
<dbReference type="OrthoDB" id="10323728at2759"/>